<evidence type="ECO:0000259" key="1">
    <source>
        <dbReference type="Pfam" id="PF02557"/>
    </source>
</evidence>
<feature type="domain" description="D-alanyl-D-alanine carboxypeptidase-like core" evidence="1">
    <location>
        <begin position="2"/>
        <end position="74"/>
    </location>
</feature>
<dbReference type="PANTHER" id="PTHR34385:SF1">
    <property type="entry name" value="PEPTIDOGLYCAN L-ALANYL-D-GLUTAMATE ENDOPEPTIDASE CWLK"/>
    <property type="match status" value="1"/>
</dbReference>
<dbReference type="PANTHER" id="PTHR34385">
    <property type="entry name" value="D-ALANYL-D-ALANINE CARBOXYPEPTIDASE"/>
    <property type="match status" value="1"/>
</dbReference>
<evidence type="ECO:0000313" key="2">
    <source>
        <dbReference type="EMBL" id="MPN48220.1"/>
    </source>
</evidence>
<dbReference type="GO" id="GO:0006508">
    <property type="term" value="P:proteolysis"/>
    <property type="evidence" value="ECO:0007669"/>
    <property type="project" value="InterPro"/>
</dbReference>
<dbReference type="GO" id="GO:0008233">
    <property type="term" value="F:peptidase activity"/>
    <property type="evidence" value="ECO:0007669"/>
    <property type="project" value="InterPro"/>
</dbReference>
<dbReference type="InterPro" id="IPR052179">
    <property type="entry name" value="DD-CPase-like"/>
</dbReference>
<accession>A0A645IAS1</accession>
<dbReference type="SUPFAM" id="SSF55166">
    <property type="entry name" value="Hedgehog/DD-peptidase"/>
    <property type="match status" value="1"/>
</dbReference>
<dbReference type="Pfam" id="PF02557">
    <property type="entry name" value="VanY"/>
    <property type="match status" value="1"/>
</dbReference>
<reference evidence="2" key="1">
    <citation type="submission" date="2019-08" db="EMBL/GenBank/DDBJ databases">
        <authorList>
            <person name="Kucharzyk K."/>
            <person name="Murdoch R.W."/>
            <person name="Higgins S."/>
            <person name="Loffler F."/>
        </authorList>
    </citation>
    <scope>NUCLEOTIDE SEQUENCE</scope>
</reference>
<dbReference type="Gene3D" id="3.30.1380.10">
    <property type="match status" value="1"/>
</dbReference>
<name>A0A645IAS1_9ZZZZ</name>
<organism evidence="2">
    <name type="scientific">bioreactor metagenome</name>
    <dbReference type="NCBI Taxonomy" id="1076179"/>
    <lineage>
        <taxon>unclassified sequences</taxon>
        <taxon>metagenomes</taxon>
        <taxon>ecological metagenomes</taxon>
    </lineage>
</organism>
<dbReference type="InterPro" id="IPR009045">
    <property type="entry name" value="Zn_M74/Hedgehog-like"/>
</dbReference>
<proteinExistence type="predicted"/>
<dbReference type="AlphaFoldDB" id="A0A645IAS1"/>
<gene>
    <name evidence="2" type="ORF">SDC9_195825</name>
</gene>
<dbReference type="InterPro" id="IPR003709">
    <property type="entry name" value="VanY-like_core_dom"/>
</dbReference>
<comment type="caution">
    <text evidence="2">The sequence shown here is derived from an EMBL/GenBank/DDBJ whole genome shotgun (WGS) entry which is preliminary data.</text>
</comment>
<sequence>MAFPGYSEHQSGLAIDLGLRQSDIDYIRPSFPYSGICKAFKDKAAHYGFIERYPKGKEGITNIAWEPWHFRYVGCPHAEIITKLDLTFEEYHDFLKQYEYGRKSFKYANSEKLWSISYMKACAESFTNIEGYPGSTLYISGNNSDGFILTELKNK</sequence>
<dbReference type="EMBL" id="VSSQ01110337">
    <property type="protein sequence ID" value="MPN48220.1"/>
    <property type="molecule type" value="Genomic_DNA"/>
</dbReference>
<protein>
    <recommendedName>
        <fullName evidence="1">D-alanyl-D-alanine carboxypeptidase-like core domain-containing protein</fullName>
    </recommendedName>
</protein>